<feature type="compositionally biased region" description="Basic and acidic residues" evidence="1">
    <location>
        <begin position="169"/>
        <end position="179"/>
    </location>
</feature>
<accession>A0A0G4FU69</accession>
<feature type="compositionally biased region" description="Basic and acidic residues" evidence="1">
    <location>
        <begin position="123"/>
        <end position="150"/>
    </location>
</feature>
<dbReference type="EMBL" id="CDMZ01000640">
    <property type="protein sequence ID" value="CEM18510.1"/>
    <property type="molecule type" value="Genomic_DNA"/>
</dbReference>
<sequence length="322" mass="33488">MRTPPPQQATQTTVYSHAQSNVQVSYPPVQGLGLGGMSSVVGVGVAAGAPFHLHRSSGAPLFPTSSRRMMAPPPEEGMGGMPGSVPGGLSLSLSSEDQVARELAVEEEKKQAEHVGGGKRKDRKEESGREGERKARVSARKEREEPERGRKTCGRLRRPPPSGHLPPQKGDDVPVDRDTLFVAPPSRPTPSLWPSGSLSSSTAGMGYGDGGGQGVEEGDGEENGETEAGEGGEAAALGTSVASLDVPREPGAIGSGSRSWTLNSGRAGRRIAGGDLLGSLQGSEHWGVGGTGIVWVGEVNCLRIMCTHRTSSVLNDAFEDDL</sequence>
<name>A0A0G4FU69_9ALVE</name>
<feature type="compositionally biased region" description="Basic and acidic residues" evidence="1">
    <location>
        <begin position="98"/>
        <end position="113"/>
    </location>
</feature>
<gene>
    <name evidence="2" type="ORF">Cvel_18816</name>
</gene>
<feature type="compositionally biased region" description="Gly residues" evidence="1">
    <location>
        <begin position="205"/>
        <end position="215"/>
    </location>
</feature>
<protein>
    <submittedName>
        <fullName evidence="2">Uncharacterized protein</fullName>
    </submittedName>
</protein>
<proteinExistence type="predicted"/>
<feature type="compositionally biased region" description="Low complexity" evidence="1">
    <location>
        <begin position="189"/>
        <end position="204"/>
    </location>
</feature>
<dbReference type="AlphaFoldDB" id="A0A0G4FU69"/>
<evidence type="ECO:0000256" key="1">
    <source>
        <dbReference type="SAM" id="MobiDB-lite"/>
    </source>
</evidence>
<feature type="compositionally biased region" description="Gly residues" evidence="1">
    <location>
        <begin position="77"/>
        <end position="86"/>
    </location>
</feature>
<reference evidence="2" key="1">
    <citation type="submission" date="2014-11" db="EMBL/GenBank/DDBJ databases">
        <authorList>
            <person name="Otto D Thomas"/>
            <person name="Naeem Raeece"/>
        </authorList>
    </citation>
    <scope>NUCLEOTIDE SEQUENCE</scope>
</reference>
<feature type="compositionally biased region" description="Acidic residues" evidence="1">
    <location>
        <begin position="216"/>
        <end position="230"/>
    </location>
</feature>
<evidence type="ECO:0000313" key="2">
    <source>
        <dbReference type="EMBL" id="CEM18510.1"/>
    </source>
</evidence>
<dbReference type="VEuPathDB" id="CryptoDB:Cvel_18816"/>
<organism evidence="2">
    <name type="scientific">Chromera velia CCMP2878</name>
    <dbReference type="NCBI Taxonomy" id="1169474"/>
    <lineage>
        <taxon>Eukaryota</taxon>
        <taxon>Sar</taxon>
        <taxon>Alveolata</taxon>
        <taxon>Colpodellida</taxon>
        <taxon>Chromeraceae</taxon>
        <taxon>Chromera</taxon>
    </lineage>
</organism>
<feature type="compositionally biased region" description="Low complexity" evidence="1">
    <location>
        <begin position="87"/>
        <end position="96"/>
    </location>
</feature>
<feature type="region of interest" description="Disordered" evidence="1">
    <location>
        <begin position="59"/>
        <end position="233"/>
    </location>
</feature>